<protein>
    <submittedName>
        <fullName evidence="3">Mercury transporter</fullName>
    </submittedName>
</protein>
<evidence type="ECO:0000259" key="2">
    <source>
        <dbReference type="PROSITE" id="PS50846"/>
    </source>
</evidence>
<dbReference type="SUPFAM" id="SSF55008">
    <property type="entry name" value="HMA, heavy metal-associated domain"/>
    <property type="match status" value="1"/>
</dbReference>
<dbReference type="AlphaFoldDB" id="A0A7J0BIM5"/>
<dbReference type="PRINTS" id="PR00944">
    <property type="entry name" value="CUEXPORT"/>
</dbReference>
<dbReference type="PROSITE" id="PS01047">
    <property type="entry name" value="HMA_1"/>
    <property type="match status" value="1"/>
</dbReference>
<dbReference type="Gene3D" id="3.30.70.100">
    <property type="match status" value="1"/>
</dbReference>
<dbReference type="GO" id="GO:0006825">
    <property type="term" value="P:copper ion transport"/>
    <property type="evidence" value="ECO:0007669"/>
    <property type="project" value="InterPro"/>
</dbReference>
<dbReference type="GO" id="GO:0005507">
    <property type="term" value="F:copper ion binding"/>
    <property type="evidence" value="ECO:0007669"/>
    <property type="project" value="InterPro"/>
</dbReference>
<reference evidence="3 4" key="1">
    <citation type="submission" date="2020-05" db="EMBL/GenBank/DDBJ databases">
        <title>Draft genome sequence of Desulfovibrio sp. strain HN2T.</title>
        <authorList>
            <person name="Ueno A."/>
            <person name="Tamazawa S."/>
            <person name="Tamamura S."/>
            <person name="Murakami T."/>
            <person name="Kiyama T."/>
            <person name="Inomata H."/>
            <person name="Amano Y."/>
            <person name="Miyakawa K."/>
            <person name="Tamaki H."/>
            <person name="Naganuma T."/>
            <person name="Kaneko K."/>
        </authorList>
    </citation>
    <scope>NUCLEOTIDE SEQUENCE [LARGE SCALE GENOMIC DNA]</scope>
    <source>
        <strain evidence="3 4">HN2</strain>
    </source>
</reference>
<dbReference type="PROSITE" id="PS50846">
    <property type="entry name" value="HMA_2"/>
    <property type="match status" value="1"/>
</dbReference>
<dbReference type="CDD" id="cd00371">
    <property type="entry name" value="HMA"/>
    <property type="match status" value="1"/>
</dbReference>
<gene>
    <name evidence="3" type="primary">merP</name>
    <name evidence="3" type="ORF">DSM101010T_14470</name>
</gene>
<dbReference type="InterPro" id="IPR036163">
    <property type="entry name" value="HMA_dom_sf"/>
</dbReference>
<name>A0A7J0BIM5_9BACT</name>
<evidence type="ECO:0000256" key="1">
    <source>
        <dbReference type="ARBA" id="ARBA00022723"/>
    </source>
</evidence>
<comment type="caution">
    <text evidence="3">The sequence shown here is derived from an EMBL/GenBank/DDBJ whole genome shotgun (WGS) entry which is preliminary data.</text>
</comment>
<keyword evidence="1" id="KW-0479">Metal-binding</keyword>
<dbReference type="FunFam" id="3.30.70.100:FF:000001">
    <property type="entry name" value="ATPase copper transporting beta"/>
    <property type="match status" value="1"/>
</dbReference>
<dbReference type="Pfam" id="PF00403">
    <property type="entry name" value="HMA"/>
    <property type="match status" value="1"/>
</dbReference>
<dbReference type="EMBL" id="BLVO01000013">
    <property type="protein sequence ID" value="GFM33082.1"/>
    <property type="molecule type" value="Genomic_DNA"/>
</dbReference>
<keyword evidence="4" id="KW-1185">Reference proteome</keyword>
<evidence type="ECO:0000313" key="3">
    <source>
        <dbReference type="EMBL" id="GFM33082.1"/>
    </source>
</evidence>
<dbReference type="Proteomes" id="UP000503840">
    <property type="component" value="Unassembled WGS sequence"/>
</dbReference>
<evidence type="ECO:0000313" key="4">
    <source>
        <dbReference type="Proteomes" id="UP000503840"/>
    </source>
</evidence>
<dbReference type="RefSeq" id="WP_174404771.1">
    <property type="nucleotide sequence ID" value="NZ_BLVO01000013.1"/>
</dbReference>
<dbReference type="InterPro" id="IPR006121">
    <property type="entry name" value="HMA_dom"/>
</dbReference>
<proteinExistence type="predicted"/>
<sequence>MPSIKVKGMTCNHCKASVTEAVSKIPGVDSVDVDLQKGEASWTEKAPVDIKAIRAAITNIGFDVPE</sequence>
<organism evidence="3 4">
    <name type="scientific">Desulfovibrio subterraneus</name>
    <dbReference type="NCBI Taxonomy" id="2718620"/>
    <lineage>
        <taxon>Bacteria</taxon>
        <taxon>Pseudomonadati</taxon>
        <taxon>Thermodesulfobacteriota</taxon>
        <taxon>Desulfovibrionia</taxon>
        <taxon>Desulfovibrionales</taxon>
        <taxon>Desulfovibrionaceae</taxon>
        <taxon>Desulfovibrio</taxon>
    </lineage>
</organism>
<accession>A0A7J0BIM5</accession>
<feature type="domain" description="HMA" evidence="2">
    <location>
        <begin position="1"/>
        <end position="65"/>
    </location>
</feature>
<dbReference type="InterPro" id="IPR017969">
    <property type="entry name" value="Heavy-metal-associated_CS"/>
</dbReference>
<dbReference type="InterPro" id="IPR000428">
    <property type="entry name" value="Cu-bd"/>
</dbReference>